<evidence type="ECO:0000256" key="1">
    <source>
        <dbReference type="ARBA" id="ARBA00001974"/>
    </source>
</evidence>
<feature type="domain" description="Fumarate reductase/succinate dehydrogenase flavoprotein-like C-terminal" evidence="15">
    <location>
        <begin position="438"/>
        <end position="536"/>
    </location>
</feature>
<dbReference type="GO" id="GO:0033765">
    <property type="term" value="F:steroid dehydrogenase activity, acting on the CH-CH group of donors"/>
    <property type="evidence" value="ECO:0007669"/>
    <property type="project" value="UniProtKB-ARBA"/>
</dbReference>
<name>L0K971_HALHC</name>
<evidence type="ECO:0000256" key="12">
    <source>
        <dbReference type="PIRSR" id="PIRSR000171-1"/>
    </source>
</evidence>
<keyword evidence="7 13" id="KW-0662">Pyridine nucleotide biosynthesis</keyword>
<dbReference type="HOGENOM" id="CLU_014312_3_0_9"/>
<keyword evidence="9 13" id="KW-0560">Oxidoreductase</keyword>
<evidence type="ECO:0000256" key="11">
    <source>
        <dbReference type="NCBIfam" id="TIGR00551"/>
    </source>
</evidence>
<comment type="catalytic activity">
    <reaction evidence="10">
        <text>L-aspartate + O2 = iminosuccinate + H2O2</text>
        <dbReference type="Rhea" id="RHEA:25876"/>
        <dbReference type="ChEBI" id="CHEBI:15379"/>
        <dbReference type="ChEBI" id="CHEBI:16240"/>
        <dbReference type="ChEBI" id="CHEBI:29991"/>
        <dbReference type="ChEBI" id="CHEBI:77875"/>
        <dbReference type="EC" id="1.4.3.16"/>
    </reaction>
    <physiologicalReaction direction="left-to-right" evidence="10">
        <dbReference type="Rhea" id="RHEA:25877"/>
    </physiologicalReaction>
</comment>
<dbReference type="UniPathway" id="UPA00253">
    <property type="reaction ID" value="UER00326"/>
</dbReference>
<feature type="domain" description="FAD-dependent oxidoreductase 2 FAD-binding" evidence="14">
    <location>
        <begin position="20"/>
        <end position="390"/>
    </location>
</feature>
<dbReference type="GO" id="GO:0005737">
    <property type="term" value="C:cytoplasm"/>
    <property type="evidence" value="ECO:0007669"/>
    <property type="project" value="UniProtKB-SubCell"/>
</dbReference>
<evidence type="ECO:0000256" key="10">
    <source>
        <dbReference type="ARBA" id="ARBA00048305"/>
    </source>
</evidence>
<dbReference type="Pfam" id="PF00890">
    <property type="entry name" value="FAD_binding_2"/>
    <property type="match status" value="1"/>
</dbReference>
<dbReference type="GO" id="GO:0034628">
    <property type="term" value="P:'de novo' NAD+ biosynthetic process from L-aspartate"/>
    <property type="evidence" value="ECO:0007669"/>
    <property type="project" value="TreeGrafter"/>
</dbReference>
<evidence type="ECO:0000256" key="2">
    <source>
        <dbReference type="ARBA" id="ARBA00004950"/>
    </source>
</evidence>
<comment type="function">
    <text evidence="13">Catalyzes the oxidation of L-aspartate to iminoaspartate.</text>
</comment>
<dbReference type="InterPro" id="IPR003953">
    <property type="entry name" value="FAD-dep_OxRdtase_2_FAD-bd"/>
</dbReference>
<dbReference type="Gene3D" id="1.20.58.100">
    <property type="entry name" value="Fumarate reductase/succinate dehydrogenase flavoprotein-like, C-terminal domain"/>
    <property type="match status" value="1"/>
</dbReference>
<evidence type="ECO:0000256" key="6">
    <source>
        <dbReference type="ARBA" id="ARBA00022630"/>
    </source>
</evidence>
<dbReference type="SUPFAM" id="SSF46977">
    <property type="entry name" value="Succinate dehydrogenase/fumarate reductase flavoprotein C-terminal domain"/>
    <property type="match status" value="1"/>
</dbReference>
<dbReference type="InterPro" id="IPR037099">
    <property type="entry name" value="Fum_R/Succ_DH_flav-like_C_sf"/>
</dbReference>
<dbReference type="SUPFAM" id="SSF51905">
    <property type="entry name" value="FAD/NAD(P)-binding domain"/>
    <property type="match status" value="1"/>
</dbReference>
<dbReference type="eggNOG" id="COG0029">
    <property type="taxonomic scope" value="Bacteria"/>
</dbReference>
<dbReference type="FunFam" id="3.90.700.10:FF:000002">
    <property type="entry name" value="L-aspartate oxidase"/>
    <property type="match status" value="1"/>
</dbReference>
<dbReference type="InterPro" id="IPR005288">
    <property type="entry name" value="NadB"/>
</dbReference>
<keyword evidence="17" id="KW-1185">Reference proteome</keyword>
<comment type="subcellular location">
    <subcellularLocation>
        <location evidence="13">Cytoplasm</location>
    </subcellularLocation>
</comment>
<dbReference type="PANTHER" id="PTHR42716:SF2">
    <property type="entry name" value="L-ASPARTATE OXIDASE, CHLOROPLASTIC"/>
    <property type="match status" value="1"/>
</dbReference>
<dbReference type="Pfam" id="PF02910">
    <property type="entry name" value="Succ_DH_flav_C"/>
    <property type="match status" value="1"/>
</dbReference>
<accession>L0K971</accession>
<dbReference type="Gene3D" id="3.90.700.10">
    <property type="entry name" value="Succinate dehydrogenase/fumarate reductase flavoprotein, catalytic domain"/>
    <property type="match status" value="1"/>
</dbReference>
<feature type="active site" description="Proton acceptor" evidence="12">
    <location>
        <position position="288"/>
    </location>
</feature>
<gene>
    <name evidence="16" type="ordered locus">Halha_1151</name>
</gene>
<evidence type="ECO:0000313" key="17">
    <source>
        <dbReference type="Proteomes" id="UP000010880"/>
    </source>
</evidence>
<dbReference type="KEGG" id="hhl:Halha_1151"/>
<dbReference type="InterPro" id="IPR015939">
    <property type="entry name" value="Fum_Rdtase/Succ_DH_flav-like_C"/>
</dbReference>
<comment type="pathway">
    <text evidence="2 13">Cofactor biosynthesis; NAD(+) biosynthesis; iminoaspartate from L-aspartate (oxidase route): step 1/1.</text>
</comment>
<comment type="cofactor">
    <cofactor evidence="1 13">
        <name>FAD</name>
        <dbReference type="ChEBI" id="CHEBI:57692"/>
    </cofactor>
</comment>
<dbReference type="STRING" id="748449.Halha_1151"/>
<evidence type="ECO:0000313" key="16">
    <source>
        <dbReference type="EMBL" id="AGB41100.1"/>
    </source>
</evidence>
<dbReference type="InterPro" id="IPR027477">
    <property type="entry name" value="Succ_DH/fumarate_Rdtase_cat_sf"/>
</dbReference>
<evidence type="ECO:0000259" key="14">
    <source>
        <dbReference type="Pfam" id="PF00890"/>
    </source>
</evidence>
<proteinExistence type="inferred from homology"/>
<dbReference type="PANTHER" id="PTHR42716">
    <property type="entry name" value="L-ASPARTATE OXIDASE"/>
    <property type="match status" value="1"/>
</dbReference>
<evidence type="ECO:0000256" key="8">
    <source>
        <dbReference type="ARBA" id="ARBA00022827"/>
    </source>
</evidence>
<evidence type="ECO:0000256" key="5">
    <source>
        <dbReference type="ARBA" id="ARBA00021901"/>
    </source>
</evidence>
<dbReference type="InterPro" id="IPR036188">
    <property type="entry name" value="FAD/NAD-bd_sf"/>
</dbReference>
<dbReference type="EC" id="1.4.3.16" evidence="4 11"/>
<evidence type="ECO:0000256" key="3">
    <source>
        <dbReference type="ARBA" id="ARBA00008562"/>
    </source>
</evidence>
<dbReference type="PRINTS" id="PR00368">
    <property type="entry name" value="FADPNR"/>
</dbReference>
<dbReference type="PATRIC" id="fig|748449.3.peg.1110"/>
<organism evidence="16 17">
    <name type="scientific">Halobacteroides halobius (strain ATCC 35273 / DSM 5150 / MD-1)</name>
    <dbReference type="NCBI Taxonomy" id="748449"/>
    <lineage>
        <taxon>Bacteria</taxon>
        <taxon>Bacillati</taxon>
        <taxon>Bacillota</taxon>
        <taxon>Clostridia</taxon>
        <taxon>Halanaerobiales</taxon>
        <taxon>Halobacteroidaceae</taxon>
        <taxon>Halobacteroides</taxon>
    </lineage>
</organism>
<sequence>MIPRYLVNFNLDNIKKVETDFIVVGTGIAGLVSALELSSKGEVMLFTKGDLKDCNTEKAQGGIAAAISNYDTVKLHIADTLQAGAGLCNPKAVKELVTTGRKEVKELIRSGMKFDQQAKELALTKEGGHSCRRVLHAGGDATGRELRSFLAQEVLDLARVNIKRERFVIDLLVTDGECYGALVYDQQEGLTAYLAQAVILATGGAGQLYPATSNPKGATGDGVAMAYRAGAEMMDLEFIQFHPTTLQLAEVPNFLISEALRGEGAVLRDQSGTRFMSYHHKLAELAPRDIVARAIYQQMQQDSSDHVYLDATELESGFIEERFPTIYQTCLEAGIDITKEYIPVAPAAHYLMGGIKTDSNGETNLARLFACGETACVGVHGANRLASNSLLEGLVYGRRAAKQASQYLNKMVDLKGLDFSFQAQRETKNTIKEVKAVLNNIMIDKVGIVRNKEGLKQASSQIKFLLTNLNYNLSSPADWEVQNLLTIAQLTIKAALVRQESRGAHYREDIPDSRRDWKKHSVFKREQEWEEWELEFK</sequence>
<dbReference type="Gene3D" id="3.50.50.60">
    <property type="entry name" value="FAD/NAD(P)-binding domain"/>
    <property type="match status" value="1"/>
</dbReference>
<dbReference type="PIRSF" id="PIRSF000171">
    <property type="entry name" value="SDHA_APRA_LASPO"/>
    <property type="match status" value="1"/>
</dbReference>
<dbReference type="AlphaFoldDB" id="L0K971"/>
<dbReference type="NCBIfam" id="TIGR00551">
    <property type="entry name" value="nadB"/>
    <property type="match status" value="1"/>
</dbReference>
<protein>
    <recommendedName>
        <fullName evidence="5 11">L-aspartate oxidase</fullName>
        <ecNumber evidence="4 11">1.4.3.16</ecNumber>
    </recommendedName>
</protein>
<keyword evidence="6 13" id="KW-0285">Flavoprotein</keyword>
<dbReference type="OrthoDB" id="9806724at2"/>
<reference evidence="17" key="1">
    <citation type="submission" date="2012-02" db="EMBL/GenBank/DDBJ databases">
        <title>The complete genome of Halobacteroides halobius DSM 5150.</title>
        <authorList>
            <person name="Lucas S."/>
            <person name="Copeland A."/>
            <person name="Lapidus A."/>
            <person name="Glavina del Rio T."/>
            <person name="Dalin E."/>
            <person name="Tice H."/>
            <person name="Bruce D."/>
            <person name="Goodwin L."/>
            <person name="Pitluck S."/>
            <person name="Peters L."/>
            <person name="Mikhailova N."/>
            <person name="Gu W."/>
            <person name="Kyrpides N."/>
            <person name="Mavromatis K."/>
            <person name="Ivanova N."/>
            <person name="Brettin T."/>
            <person name="Detter J.C."/>
            <person name="Han C."/>
            <person name="Larimer F."/>
            <person name="Land M."/>
            <person name="Hauser L."/>
            <person name="Markowitz V."/>
            <person name="Cheng J.-F."/>
            <person name="Hugenholtz P."/>
            <person name="Woyke T."/>
            <person name="Wu D."/>
            <person name="Tindall B."/>
            <person name="Pomrenke H."/>
            <person name="Brambilla E."/>
            <person name="Klenk H.-P."/>
            <person name="Eisen J.A."/>
        </authorList>
    </citation>
    <scope>NUCLEOTIDE SEQUENCE [LARGE SCALE GENOMIC DNA]</scope>
    <source>
        <strain evidence="17">ATCC 35273 / DSM 5150 / MD-1</strain>
    </source>
</reference>
<evidence type="ECO:0000256" key="4">
    <source>
        <dbReference type="ARBA" id="ARBA00012173"/>
    </source>
</evidence>
<keyword evidence="8 13" id="KW-0274">FAD</keyword>
<dbReference type="GO" id="GO:0008734">
    <property type="term" value="F:L-aspartate oxidase activity"/>
    <property type="evidence" value="ECO:0007669"/>
    <property type="project" value="UniProtKB-UniRule"/>
</dbReference>
<dbReference type="SUPFAM" id="SSF56425">
    <property type="entry name" value="Succinate dehydrogenase/fumarate reductase flavoprotein, catalytic domain"/>
    <property type="match status" value="1"/>
</dbReference>
<evidence type="ECO:0000256" key="7">
    <source>
        <dbReference type="ARBA" id="ARBA00022642"/>
    </source>
</evidence>
<dbReference type="RefSeq" id="WP_015326825.1">
    <property type="nucleotide sequence ID" value="NC_019978.1"/>
</dbReference>
<comment type="similarity">
    <text evidence="3 13">Belongs to the FAD-dependent oxidoreductase 2 family. NadB subfamily.</text>
</comment>
<evidence type="ECO:0000259" key="15">
    <source>
        <dbReference type="Pfam" id="PF02910"/>
    </source>
</evidence>
<dbReference type="Proteomes" id="UP000010880">
    <property type="component" value="Chromosome"/>
</dbReference>
<evidence type="ECO:0000256" key="13">
    <source>
        <dbReference type="RuleBase" id="RU362049"/>
    </source>
</evidence>
<evidence type="ECO:0000256" key="9">
    <source>
        <dbReference type="ARBA" id="ARBA00023002"/>
    </source>
</evidence>
<dbReference type="EMBL" id="CP003359">
    <property type="protein sequence ID" value="AGB41100.1"/>
    <property type="molecule type" value="Genomic_DNA"/>
</dbReference>